<dbReference type="eggNOG" id="KOG0014">
    <property type="taxonomic scope" value="Eukaryota"/>
</dbReference>
<keyword evidence="8" id="KW-1185">Reference proteome</keyword>
<sequence>MVHPRGRPSKGRQAIEIRRIEDKPRRQVTFTKRRAGLFRKASELSILTGTAVAVLVFSEANRPYALADPSSSLVDDAVLRSRCYAPAPGVHDCEPEALRRAADEAKVEVARLRDVAGRRFWWWWEATNVEALGEAELPEFTRVLGRVRAAVVRRRAL</sequence>
<dbReference type="SUPFAM" id="SSF55455">
    <property type="entry name" value="SRF-like"/>
    <property type="match status" value="1"/>
</dbReference>
<dbReference type="Gramene" id="OGLUM06G17270.1">
    <property type="protein sequence ID" value="OGLUM06G17270.1"/>
    <property type="gene ID" value="OGLUM06G17270"/>
</dbReference>
<evidence type="ECO:0000256" key="3">
    <source>
        <dbReference type="ARBA" id="ARBA00023125"/>
    </source>
</evidence>
<reference evidence="7" key="2">
    <citation type="submission" date="2018-05" db="EMBL/GenBank/DDBJ databases">
        <title>OgluRS3 (Oryza glumaepatula Reference Sequence Version 3).</title>
        <authorList>
            <person name="Zhang J."/>
            <person name="Kudrna D."/>
            <person name="Lee S."/>
            <person name="Talag J."/>
            <person name="Welchert J."/>
            <person name="Wing R.A."/>
        </authorList>
    </citation>
    <scope>NUCLEOTIDE SEQUENCE [LARGE SCALE GENOMIC DNA]</scope>
</reference>
<dbReference type="SMR" id="A0A0E0AA51"/>
<dbReference type="PANTHER" id="PTHR11945:SF776">
    <property type="entry name" value="AGAMOUS-LIKE 50-RELATED"/>
    <property type="match status" value="1"/>
</dbReference>
<dbReference type="PRINTS" id="PR00404">
    <property type="entry name" value="MADSDOMAIN"/>
</dbReference>
<dbReference type="GO" id="GO:0046983">
    <property type="term" value="F:protein dimerization activity"/>
    <property type="evidence" value="ECO:0007669"/>
    <property type="project" value="InterPro"/>
</dbReference>
<dbReference type="HOGENOM" id="CLU_053053_5_5_1"/>
<dbReference type="GO" id="GO:0005634">
    <property type="term" value="C:nucleus"/>
    <property type="evidence" value="ECO:0007669"/>
    <property type="project" value="UniProtKB-SubCell"/>
</dbReference>
<evidence type="ECO:0000313" key="8">
    <source>
        <dbReference type="Proteomes" id="UP000026961"/>
    </source>
</evidence>
<protein>
    <recommendedName>
        <fullName evidence="6">MADS-box domain-containing protein</fullName>
    </recommendedName>
</protein>
<dbReference type="GO" id="GO:0000978">
    <property type="term" value="F:RNA polymerase II cis-regulatory region sequence-specific DNA binding"/>
    <property type="evidence" value="ECO:0007669"/>
    <property type="project" value="TreeGrafter"/>
</dbReference>
<dbReference type="Gene3D" id="3.40.1810.10">
    <property type="entry name" value="Transcription factor, MADS-box"/>
    <property type="match status" value="1"/>
</dbReference>
<evidence type="ECO:0000256" key="5">
    <source>
        <dbReference type="ARBA" id="ARBA00023242"/>
    </source>
</evidence>
<keyword evidence="3" id="KW-0238">DNA-binding</keyword>
<evidence type="ECO:0000313" key="7">
    <source>
        <dbReference type="EnsemblPlants" id="OGLUM06G17270.1"/>
    </source>
</evidence>
<dbReference type="EnsemblPlants" id="OGLUM06G17270.1">
    <property type="protein sequence ID" value="OGLUM06G17270.1"/>
    <property type="gene ID" value="OGLUM06G17270"/>
</dbReference>
<dbReference type="GO" id="GO:0000981">
    <property type="term" value="F:DNA-binding transcription factor activity, RNA polymerase II-specific"/>
    <property type="evidence" value="ECO:0007669"/>
    <property type="project" value="TreeGrafter"/>
</dbReference>
<feature type="domain" description="MADS-box" evidence="6">
    <location>
        <begin position="10"/>
        <end position="70"/>
    </location>
</feature>
<dbReference type="STRING" id="40148.A0A0E0AA51"/>
<dbReference type="Proteomes" id="UP000026961">
    <property type="component" value="Chromosome 6"/>
</dbReference>
<dbReference type="InterPro" id="IPR002100">
    <property type="entry name" value="TF_MADSbox"/>
</dbReference>
<accession>A0A0E0AA51</accession>
<dbReference type="InterPro" id="IPR036879">
    <property type="entry name" value="TF_MADSbox_sf"/>
</dbReference>
<keyword evidence="2" id="KW-0805">Transcription regulation</keyword>
<dbReference type="PANTHER" id="PTHR11945">
    <property type="entry name" value="MADS BOX PROTEIN"/>
    <property type="match status" value="1"/>
</dbReference>
<name>A0A0E0AA51_9ORYZ</name>
<keyword evidence="4" id="KW-0804">Transcription</keyword>
<evidence type="ECO:0000256" key="1">
    <source>
        <dbReference type="ARBA" id="ARBA00004123"/>
    </source>
</evidence>
<dbReference type="SMART" id="SM00432">
    <property type="entry name" value="MADS"/>
    <property type="match status" value="1"/>
</dbReference>
<dbReference type="AlphaFoldDB" id="A0A0E0AA51"/>
<comment type="subcellular location">
    <subcellularLocation>
        <location evidence="1">Nucleus</location>
    </subcellularLocation>
</comment>
<dbReference type="Pfam" id="PF00319">
    <property type="entry name" value="SRF-TF"/>
    <property type="match status" value="1"/>
</dbReference>
<organism evidence="7">
    <name type="scientific">Oryza glumipatula</name>
    <dbReference type="NCBI Taxonomy" id="40148"/>
    <lineage>
        <taxon>Eukaryota</taxon>
        <taxon>Viridiplantae</taxon>
        <taxon>Streptophyta</taxon>
        <taxon>Embryophyta</taxon>
        <taxon>Tracheophyta</taxon>
        <taxon>Spermatophyta</taxon>
        <taxon>Magnoliopsida</taxon>
        <taxon>Liliopsida</taxon>
        <taxon>Poales</taxon>
        <taxon>Poaceae</taxon>
        <taxon>BOP clade</taxon>
        <taxon>Oryzoideae</taxon>
        <taxon>Oryzeae</taxon>
        <taxon>Oryzinae</taxon>
        <taxon>Oryza</taxon>
    </lineage>
</organism>
<reference evidence="7" key="1">
    <citation type="submission" date="2015-04" db="UniProtKB">
        <authorList>
            <consortium name="EnsemblPlants"/>
        </authorList>
    </citation>
    <scope>IDENTIFICATION</scope>
</reference>
<keyword evidence="5" id="KW-0539">Nucleus</keyword>
<dbReference type="PROSITE" id="PS50066">
    <property type="entry name" value="MADS_BOX_2"/>
    <property type="match status" value="1"/>
</dbReference>
<evidence type="ECO:0000256" key="4">
    <source>
        <dbReference type="ARBA" id="ARBA00023163"/>
    </source>
</evidence>
<evidence type="ECO:0000259" key="6">
    <source>
        <dbReference type="PROSITE" id="PS50066"/>
    </source>
</evidence>
<proteinExistence type="predicted"/>
<evidence type="ECO:0000256" key="2">
    <source>
        <dbReference type="ARBA" id="ARBA00023015"/>
    </source>
</evidence>